<dbReference type="Proteomes" id="UP001060215">
    <property type="component" value="Chromosome 1"/>
</dbReference>
<proteinExistence type="predicted"/>
<reference evidence="1 2" key="1">
    <citation type="journal article" date="2022" name="Plant J.">
        <title>Chromosome-level genome of Camellia lanceoleosa provides a valuable resource for understanding genome evolution and self-incompatibility.</title>
        <authorList>
            <person name="Gong W."/>
            <person name="Xiao S."/>
            <person name="Wang L."/>
            <person name="Liao Z."/>
            <person name="Chang Y."/>
            <person name="Mo W."/>
            <person name="Hu G."/>
            <person name="Li W."/>
            <person name="Zhao G."/>
            <person name="Zhu H."/>
            <person name="Hu X."/>
            <person name="Ji K."/>
            <person name="Xiang X."/>
            <person name="Song Q."/>
            <person name="Yuan D."/>
            <person name="Jin S."/>
            <person name="Zhang L."/>
        </authorList>
    </citation>
    <scope>NUCLEOTIDE SEQUENCE [LARGE SCALE GENOMIC DNA]</scope>
    <source>
        <strain evidence="1">SQ_2022a</strain>
    </source>
</reference>
<organism evidence="1 2">
    <name type="scientific">Camellia lanceoleosa</name>
    <dbReference type="NCBI Taxonomy" id="1840588"/>
    <lineage>
        <taxon>Eukaryota</taxon>
        <taxon>Viridiplantae</taxon>
        <taxon>Streptophyta</taxon>
        <taxon>Embryophyta</taxon>
        <taxon>Tracheophyta</taxon>
        <taxon>Spermatophyta</taxon>
        <taxon>Magnoliopsida</taxon>
        <taxon>eudicotyledons</taxon>
        <taxon>Gunneridae</taxon>
        <taxon>Pentapetalae</taxon>
        <taxon>asterids</taxon>
        <taxon>Ericales</taxon>
        <taxon>Theaceae</taxon>
        <taxon>Camellia</taxon>
    </lineage>
</organism>
<dbReference type="EMBL" id="CM045758">
    <property type="protein sequence ID" value="KAI8031208.1"/>
    <property type="molecule type" value="Genomic_DNA"/>
</dbReference>
<keyword evidence="2" id="KW-1185">Reference proteome</keyword>
<sequence length="85" mass="9850">MKTQMMELKNENPKDEEDAIKNSKRVRLFSGSESNQHILFIHLQKLTAHIHPVKEVALQLRLLLSEKQLLVFVAEGVKLTDLQMK</sequence>
<protein>
    <submittedName>
        <fullName evidence="1">Uncharacterized protein</fullName>
    </submittedName>
</protein>
<accession>A0ACC0J1C1</accession>
<evidence type="ECO:0000313" key="2">
    <source>
        <dbReference type="Proteomes" id="UP001060215"/>
    </source>
</evidence>
<comment type="caution">
    <text evidence="1">The sequence shown here is derived from an EMBL/GenBank/DDBJ whole genome shotgun (WGS) entry which is preliminary data.</text>
</comment>
<gene>
    <name evidence="1" type="ORF">LOK49_LG01G04251</name>
</gene>
<name>A0ACC0J1C1_9ERIC</name>
<evidence type="ECO:0000313" key="1">
    <source>
        <dbReference type="EMBL" id="KAI8031208.1"/>
    </source>
</evidence>